<gene>
    <name evidence="1" type="ORF">ILEXP_LOCUS8814</name>
</gene>
<reference evidence="1 2" key="1">
    <citation type="submission" date="2024-02" db="EMBL/GenBank/DDBJ databases">
        <authorList>
            <person name="Vignale AGUSTIN F."/>
            <person name="Sosa J E."/>
            <person name="Modenutti C."/>
        </authorList>
    </citation>
    <scope>NUCLEOTIDE SEQUENCE [LARGE SCALE GENOMIC DNA]</scope>
</reference>
<proteinExistence type="predicted"/>
<feature type="non-terminal residue" evidence="1">
    <location>
        <position position="51"/>
    </location>
</feature>
<dbReference type="EMBL" id="CAUOFW020001114">
    <property type="protein sequence ID" value="CAK9141249.1"/>
    <property type="molecule type" value="Genomic_DNA"/>
</dbReference>
<evidence type="ECO:0000313" key="2">
    <source>
        <dbReference type="Proteomes" id="UP001642360"/>
    </source>
</evidence>
<accession>A0ABC8RE25</accession>
<protein>
    <submittedName>
        <fullName evidence="1">Uncharacterized protein</fullName>
    </submittedName>
</protein>
<organism evidence="1 2">
    <name type="scientific">Ilex paraguariensis</name>
    <name type="common">yerba mate</name>
    <dbReference type="NCBI Taxonomy" id="185542"/>
    <lineage>
        <taxon>Eukaryota</taxon>
        <taxon>Viridiplantae</taxon>
        <taxon>Streptophyta</taxon>
        <taxon>Embryophyta</taxon>
        <taxon>Tracheophyta</taxon>
        <taxon>Spermatophyta</taxon>
        <taxon>Magnoliopsida</taxon>
        <taxon>eudicotyledons</taxon>
        <taxon>Gunneridae</taxon>
        <taxon>Pentapetalae</taxon>
        <taxon>asterids</taxon>
        <taxon>campanulids</taxon>
        <taxon>Aquifoliales</taxon>
        <taxon>Aquifoliaceae</taxon>
        <taxon>Ilex</taxon>
    </lineage>
</organism>
<dbReference type="AlphaFoldDB" id="A0ABC8RE25"/>
<evidence type="ECO:0000313" key="1">
    <source>
        <dbReference type="EMBL" id="CAK9141249.1"/>
    </source>
</evidence>
<dbReference type="Proteomes" id="UP001642360">
    <property type="component" value="Unassembled WGS sequence"/>
</dbReference>
<keyword evidence="2" id="KW-1185">Reference proteome</keyword>
<sequence length="51" mass="6205">METRQMKKVRRREPWNAIGVDERRGESVETSFDMKLEEKNDRANCKLHRKD</sequence>
<name>A0ABC8RE25_9AQUA</name>
<comment type="caution">
    <text evidence="1">The sequence shown here is derived from an EMBL/GenBank/DDBJ whole genome shotgun (WGS) entry which is preliminary data.</text>
</comment>